<proteinExistence type="predicted"/>
<evidence type="ECO:0000313" key="2">
    <source>
        <dbReference type="EMBL" id="CAD6997415.1"/>
    </source>
</evidence>
<keyword evidence="3" id="KW-1185">Reference proteome</keyword>
<feature type="chain" id="PRO_5032895013" evidence="1">
    <location>
        <begin position="22"/>
        <end position="421"/>
    </location>
</feature>
<dbReference type="Proteomes" id="UP000606786">
    <property type="component" value="Unassembled WGS sequence"/>
</dbReference>
<dbReference type="AlphaFoldDB" id="A0A811UIE2"/>
<organism evidence="2 3">
    <name type="scientific">Ceratitis capitata</name>
    <name type="common">Mediterranean fruit fly</name>
    <name type="synonym">Tephritis capitata</name>
    <dbReference type="NCBI Taxonomy" id="7213"/>
    <lineage>
        <taxon>Eukaryota</taxon>
        <taxon>Metazoa</taxon>
        <taxon>Ecdysozoa</taxon>
        <taxon>Arthropoda</taxon>
        <taxon>Hexapoda</taxon>
        <taxon>Insecta</taxon>
        <taxon>Pterygota</taxon>
        <taxon>Neoptera</taxon>
        <taxon>Endopterygota</taxon>
        <taxon>Diptera</taxon>
        <taxon>Brachycera</taxon>
        <taxon>Muscomorpha</taxon>
        <taxon>Tephritoidea</taxon>
        <taxon>Tephritidae</taxon>
        <taxon>Ceratitis</taxon>
        <taxon>Ceratitis</taxon>
    </lineage>
</organism>
<sequence>MAKITILLFLTVYLTLQLTTAYPQRNGVATEEPNFIKSLEPVVLTTLDVVDKYFETLITQTAHFVEDVLVELKALPEKNDYIRELIPQLTGLLECLGQANKSNRASIISEIGKLYEDFDNILKANDDSNKTKVLKSVLKTLHLLELNWSIENSVSSAVRKFTEAYEPFWNSLSDEQKREHKRLSDWYDEFKAGKTSQDKLKGFEEFLRIALDVAAYPQRDVTIAEVEEVPKRVEPNFPLLKRTLLFAALDAMDSYLETFITQTANFVDGLLGDLQALPDKTDYIQTLITELADLLKRLTDSTSSDKTPLIADVQKMYSNFEIILSNNNNNISTELLRSVLEKQPSGELTLAVEKAMLNSAQKFSALFESYWNILNETQKKDHHEFSEWFEEFKAAKTGTEKLDGLNKFLEIALDHSKENES</sequence>
<feature type="signal peptide" evidence="1">
    <location>
        <begin position="1"/>
        <end position="21"/>
    </location>
</feature>
<comment type="caution">
    <text evidence="2">The sequence shown here is derived from an EMBL/GenBank/DDBJ whole genome shotgun (WGS) entry which is preliminary data.</text>
</comment>
<accession>A0A811UIE2</accession>
<evidence type="ECO:0000313" key="3">
    <source>
        <dbReference type="Proteomes" id="UP000606786"/>
    </source>
</evidence>
<protein>
    <submittedName>
        <fullName evidence="2">(Mediterranean fruit fly) hypothetical protein</fullName>
    </submittedName>
</protein>
<name>A0A811UIE2_CERCA</name>
<gene>
    <name evidence="2" type="ORF">CCAP1982_LOCUS6056</name>
</gene>
<evidence type="ECO:0000256" key="1">
    <source>
        <dbReference type="SAM" id="SignalP"/>
    </source>
</evidence>
<dbReference type="EMBL" id="CAJHJT010000012">
    <property type="protein sequence ID" value="CAD6997415.1"/>
    <property type="molecule type" value="Genomic_DNA"/>
</dbReference>
<reference evidence="2" key="1">
    <citation type="submission" date="2020-11" db="EMBL/GenBank/DDBJ databases">
        <authorList>
            <person name="Whitehead M."/>
        </authorList>
    </citation>
    <scope>NUCLEOTIDE SEQUENCE</scope>
    <source>
        <strain evidence="2">EGII</strain>
    </source>
</reference>
<keyword evidence="1" id="KW-0732">Signal</keyword>